<dbReference type="PANTHER" id="PTHR11662:SF282">
    <property type="entry name" value="ANION TRANSPORTER 5-RELATED"/>
    <property type="match status" value="1"/>
</dbReference>
<dbReference type="PANTHER" id="PTHR11662">
    <property type="entry name" value="SOLUTE CARRIER FAMILY 17"/>
    <property type="match status" value="1"/>
</dbReference>
<dbReference type="STRING" id="4565.A0A3B5Y4G9"/>
<feature type="transmembrane region" description="Helical" evidence="8">
    <location>
        <begin position="396"/>
        <end position="416"/>
    </location>
</feature>
<evidence type="ECO:0000313" key="9">
    <source>
        <dbReference type="EnsemblPlants" id="TraesCS1A02G330400.1"/>
    </source>
</evidence>
<protein>
    <recommendedName>
        <fullName evidence="11">Major facilitator superfamily (MFS) profile domain-containing protein</fullName>
    </recommendedName>
</protein>
<dbReference type="InterPro" id="IPR011701">
    <property type="entry name" value="MFS"/>
</dbReference>
<evidence type="ECO:0000256" key="8">
    <source>
        <dbReference type="SAM" id="Phobius"/>
    </source>
</evidence>
<dbReference type="AlphaFoldDB" id="A0A3B5Y4G9"/>
<dbReference type="OMA" id="DKHDRGQ"/>
<dbReference type="EnsemblPlants" id="TraesCS1A02G330400.1">
    <property type="protein sequence ID" value="TraesCS1A02G330400.1"/>
    <property type="gene ID" value="TraesCS1A02G330400"/>
</dbReference>
<reference evidence="9" key="2">
    <citation type="submission" date="2018-10" db="UniProtKB">
        <authorList>
            <consortium name="EnsemblPlants"/>
        </authorList>
    </citation>
    <scope>IDENTIFICATION</scope>
</reference>
<keyword evidence="5 8" id="KW-0472">Membrane</keyword>
<evidence type="ECO:0000256" key="1">
    <source>
        <dbReference type="ARBA" id="ARBA00004127"/>
    </source>
</evidence>
<dbReference type="GO" id="GO:0022857">
    <property type="term" value="F:transmembrane transporter activity"/>
    <property type="evidence" value="ECO:0007669"/>
    <property type="project" value="InterPro"/>
</dbReference>
<dbReference type="GO" id="GO:0012505">
    <property type="term" value="C:endomembrane system"/>
    <property type="evidence" value="ECO:0007669"/>
    <property type="project" value="UniProtKB-SubCell"/>
</dbReference>
<evidence type="ECO:0000256" key="5">
    <source>
        <dbReference type="ARBA" id="ARBA00023136"/>
    </source>
</evidence>
<keyword evidence="2 8" id="KW-0812">Transmembrane</keyword>
<evidence type="ECO:0000256" key="7">
    <source>
        <dbReference type="ARBA" id="ARBA00024362"/>
    </source>
</evidence>
<feature type="transmembrane region" description="Helical" evidence="8">
    <location>
        <begin position="352"/>
        <end position="376"/>
    </location>
</feature>
<dbReference type="FunFam" id="1.20.1250.20:FF:000199">
    <property type="entry name" value="Probable anion transporter 7"/>
    <property type="match status" value="1"/>
</dbReference>
<proteinExistence type="inferred from homology"/>
<dbReference type="Gene3D" id="1.20.1250.20">
    <property type="entry name" value="MFS general substrate transporter like domains"/>
    <property type="match status" value="2"/>
</dbReference>
<dbReference type="Proteomes" id="UP000019116">
    <property type="component" value="Chromosome 1A"/>
</dbReference>
<dbReference type="Gramene" id="TraesCS1A03G0819000.1">
    <property type="protein sequence ID" value="TraesCS1A03G0819000.1.CDS"/>
    <property type="gene ID" value="TraesCS1A03G0819000"/>
</dbReference>
<dbReference type="SUPFAM" id="SSF103473">
    <property type="entry name" value="MFS general substrate transporter"/>
    <property type="match status" value="1"/>
</dbReference>
<evidence type="ECO:0008006" key="11">
    <source>
        <dbReference type="Google" id="ProtNLM"/>
    </source>
</evidence>
<feature type="transmembrane region" description="Helical" evidence="8">
    <location>
        <begin position="101"/>
        <end position="121"/>
    </location>
</feature>
<evidence type="ECO:0000256" key="3">
    <source>
        <dbReference type="ARBA" id="ARBA00022729"/>
    </source>
</evidence>
<name>A0A3B5Y4G9_WHEAT</name>
<dbReference type="InterPro" id="IPR036259">
    <property type="entry name" value="MFS_trans_sf"/>
</dbReference>
<dbReference type="Gramene" id="TraesCS1A02G330400.1">
    <property type="protein sequence ID" value="TraesCS1A02G330400.1"/>
    <property type="gene ID" value="TraesCS1A02G330400"/>
</dbReference>
<evidence type="ECO:0000313" key="10">
    <source>
        <dbReference type="Proteomes" id="UP000019116"/>
    </source>
</evidence>
<feature type="transmembrane region" description="Helical" evidence="8">
    <location>
        <begin position="214"/>
        <end position="241"/>
    </location>
</feature>
<keyword evidence="3" id="KW-0732">Signal</keyword>
<dbReference type="OrthoDB" id="2985014at2759"/>
<dbReference type="FunFam" id="1.20.1250.20:FF:000220">
    <property type="entry name" value="Probable anion transporter 7"/>
    <property type="match status" value="1"/>
</dbReference>
<keyword evidence="10" id="KW-1185">Reference proteome</keyword>
<feature type="transmembrane region" description="Helical" evidence="8">
    <location>
        <begin position="295"/>
        <end position="315"/>
    </location>
</feature>
<organism evidence="9">
    <name type="scientific">Triticum aestivum</name>
    <name type="common">Wheat</name>
    <dbReference type="NCBI Taxonomy" id="4565"/>
    <lineage>
        <taxon>Eukaryota</taxon>
        <taxon>Viridiplantae</taxon>
        <taxon>Streptophyta</taxon>
        <taxon>Embryophyta</taxon>
        <taxon>Tracheophyta</taxon>
        <taxon>Spermatophyta</taxon>
        <taxon>Magnoliopsida</taxon>
        <taxon>Liliopsida</taxon>
        <taxon>Poales</taxon>
        <taxon>Poaceae</taxon>
        <taxon>BOP clade</taxon>
        <taxon>Pooideae</taxon>
        <taxon>Triticodae</taxon>
        <taxon>Triticeae</taxon>
        <taxon>Triticinae</taxon>
        <taxon>Triticum</taxon>
    </lineage>
</organism>
<feature type="transmembrane region" description="Helical" evidence="8">
    <location>
        <begin position="49"/>
        <end position="70"/>
    </location>
</feature>
<comment type="subcellular location">
    <subcellularLocation>
        <location evidence="1">Endomembrane system</location>
        <topology evidence="1">Multi-pass membrane protein</topology>
    </subcellularLocation>
</comment>
<keyword evidence="4 8" id="KW-1133">Transmembrane helix</keyword>
<evidence type="ECO:0000256" key="4">
    <source>
        <dbReference type="ARBA" id="ARBA00022989"/>
    </source>
</evidence>
<evidence type="ECO:0000256" key="6">
    <source>
        <dbReference type="ARBA" id="ARBA00024302"/>
    </source>
</evidence>
<feature type="transmembrane region" description="Helical" evidence="8">
    <location>
        <begin position="261"/>
        <end position="283"/>
    </location>
</feature>
<comment type="function">
    <text evidence="6">Probable anion transporter.</text>
</comment>
<comment type="similarity">
    <text evidence="7">Belongs to the major facilitator superfamily. Sodium/anion cotransporter (TC 2.A.1.14) family.</text>
</comment>
<dbReference type="Pfam" id="PF07690">
    <property type="entry name" value="MFS_1"/>
    <property type="match status" value="1"/>
</dbReference>
<evidence type="ECO:0000256" key="2">
    <source>
        <dbReference type="ARBA" id="ARBA00022692"/>
    </source>
</evidence>
<feature type="transmembrane region" description="Helical" evidence="8">
    <location>
        <begin position="77"/>
        <end position="95"/>
    </location>
</feature>
<dbReference type="SMR" id="A0A3B5Y4G9"/>
<accession>A0A3B5Y4G9</accession>
<reference evidence="9" key="1">
    <citation type="submission" date="2018-08" db="EMBL/GenBank/DDBJ databases">
        <authorList>
            <person name="Rossello M."/>
        </authorList>
    </citation>
    <scope>NUCLEOTIDE SEQUENCE [LARGE SCALE GENOMIC DNA]</scope>
    <source>
        <strain evidence="9">cv. Chinese Spring</strain>
    </source>
</reference>
<dbReference type="InterPro" id="IPR050382">
    <property type="entry name" value="MFS_Na/Anion_cotransporter"/>
</dbReference>
<sequence length="421" mass="46004">MPRMKVPKRYVIVLLTFICTNVCYIERVGFSIAYTVAAGAINVNQANKGLILSMFYYGYVLSQIPGGWAAQRLGGRHVLLLSFLLWSLICGLIPLDPNRVVILVLSRLFVGVAQGFIFPAIHMSLTTSGMYLGAACGMLFFPSLVKHMGPQSVCLVEAVLGVAWSVIWLKFSSEPPRTDLPKVAMPKVASREKIKAQSTGVVAPRTVKIPWRRIIFSLPVWAIVVNNFTFHYALYVIMNWLPTYFELALKLSLQDMGSSKMLPYFNMFIFSNIGGVVADHLITKRILSVTKTRKLLNTIGFVVSAVALMALPSFGTPSWTVISSSVSLGFLALGRAGFAVNHMDVAPKFAGIVMGVSNTAGTLAGIVGVGLTGNILEAAKASNMDLTNSETWKTIFFVPAYLCIFSSVIFLIFSTAEKIFE</sequence>